<dbReference type="EMBL" id="CM056811">
    <property type="protein sequence ID" value="KAJ8638687.1"/>
    <property type="molecule type" value="Genomic_DNA"/>
</dbReference>
<keyword evidence="2" id="KW-1185">Reference proteome</keyword>
<evidence type="ECO:0000313" key="2">
    <source>
        <dbReference type="Proteomes" id="UP001234297"/>
    </source>
</evidence>
<gene>
    <name evidence="1" type="ORF">MRB53_012954</name>
</gene>
<evidence type="ECO:0000313" key="1">
    <source>
        <dbReference type="EMBL" id="KAJ8638687.1"/>
    </source>
</evidence>
<organism evidence="1 2">
    <name type="scientific">Persea americana</name>
    <name type="common">Avocado</name>
    <dbReference type="NCBI Taxonomy" id="3435"/>
    <lineage>
        <taxon>Eukaryota</taxon>
        <taxon>Viridiplantae</taxon>
        <taxon>Streptophyta</taxon>
        <taxon>Embryophyta</taxon>
        <taxon>Tracheophyta</taxon>
        <taxon>Spermatophyta</taxon>
        <taxon>Magnoliopsida</taxon>
        <taxon>Magnoliidae</taxon>
        <taxon>Laurales</taxon>
        <taxon>Lauraceae</taxon>
        <taxon>Persea</taxon>
    </lineage>
</organism>
<name>A0ACC2M0G2_PERAE</name>
<protein>
    <submittedName>
        <fullName evidence="1">Uncharacterized protein</fullName>
    </submittedName>
</protein>
<comment type="caution">
    <text evidence="1">The sequence shown here is derived from an EMBL/GenBank/DDBJ whole genome shotgun (WGS) entry which is preliminary data.</text>
</comment>
<proteinExistence type="predicted"/>
<reference evidence="1 2" key="1">
    <citation type="journal article" date="2022" name="Hortic Res">
        <title>A haplotype resolved chromosomal level avocado genome allows analysis of novel avocado genes.</title>
        <authorList>
            <person name="Nath O."/>
            <person name="Fletcher S.J."/>
            <person name="Hayward A."/>
            <person name="Shaw L.M."/>
            <person name="Masouleh A.K."/>
            <person name="Furtado A."/>
            <person name="Henry R.J."/>
            <person name="Mitter N."/>
        </authorList>
    </citation>
    <scope>NUCLEOTIDE SEQUENCE [LARGE SCALE GENOMIC DNA]</scope>
    <source>
        <strain evidence="2">cv. Hass</strain>
    </source>
</reference>
<sequence>MDPIVQRLQKAALDGDVAALLSLIQEDPLLLQKIECTSAAGNPLHVASLRGDHVDFAKELLKQQPELAGMRNEEGSCPIHLAAARGHLGVVKQILGTNNPCFWRVGDKDGRNALHLAAANGRVDVVKELLRVAPELAQVKALSSRGETALHMCLRNNQVEAAEVLVHWNKELVNVKDLEGNSVLHLATARRQFQMLELFLTETQVKVNATNEYGFTALDILAQGPSQCDDMGIHHLLSSFGCKRNRKPNTQFQITNPFKPQSWKKRLMKKLTPSSWFQKQKKDKDWFKEKHNTLLIVATLIATVTFAAGLSPPGGVWQDSNSSPSPSPSPLSMQENRAGKAIQNKFEPRNFKLFMYFDMSGLVSSLFIILFLVSGLPLKNVLTTWILVITMWVAVTSVTMAFVYGTRLVVVSDRISRKLFWVLVSWTGFMGLLLFWHFIVFIFHLIHLCLSLTPVWLWVADKVRKRNERVSGEHQKEKELEMGTEV</sequence>
<accession>A0ACC2M0G2</accession>
<dbReference type="Proteomes" id="UP001234297">
    <property type="component" value="Chromosome 3"/>
</dbReference>